<comment type="caution">
    <text evidence="2">The sequence shown here is derived from an EMBL/GenBank/DDBJ whole genome shotgun (WGS) entry which is preliminary data.</text>
</comment>
<dbReference type="AlphaFoldDB" id="A0A5J4SQW4"/>
<evidence type="ECO:0000313" key="2">
    <source>
        <dbReference type="EMBL" id="KAA6348639.1"/>
    </source>
</evidence>
<gene>
    <name evidence="2" type="ORF">EZS28_051971</name>
</gene>
<protein>
    <submittedName>
        <fullName evidence="2">Uncharacterized protein</fullName>
    </submittedName>
</protein>
<feature type="non-terminal residue" evidence="2">
    <location>
        <position position="129"/>
    </location>
</feature>
<evidence type="ECO:0000256" key="1">
    <source>
        <dbReference type="SAM" id="SignalP"/>
    </source>
</evidence>
<sequence length="129" mass="13911">MLFLIVSLAILASSASAQLSDLALVPSEQQRQRNAPCVWQVSKRQSTSSLSSMNSPNVAFALEQECSDSYDIMLVGVEHIEGVTISNSVPVKISGMNTTAGKRMKFRGGFVAYHVFGAQPFILETVSQA</sequence>
<accession>A0A5J4SQW4</accession>
<feature type="chain" id="PRO_5023821857" evidence="1">
    <location>
        <begin position="18"/>
        <end position="129"/>
    </location>
</feature>
<evidence type="ECO:0000313" key="3">
    <source>
        <dbReference type="Proteomes" id="UP000324800"/>
    </source>
</evidence>
<name>A0A5J4SQW4_9EUKA</name>
<organism evidence="2 3">
    <name type="scientific">Streblomastix strix</name>
    <dbReference type="NCBI Taxonomy" id="222440"/>
    <lineage>
        <taxon>Eukaryota</taxon>
        <taxon>Metamonada</taxon>
        <taxon>Preaxostyla</taxon>
        <taxon>Oxymonadida</taxon>
        <taxon>Streblomastigidae</taxon>
        <taxon>Streblomastix</taxon>
    </lineage>
</organism>
<feature type="signal peptide" evidence="1">
    <location>
        <begin position="1"/>
        <end position="17"/>
    </location>
</feature>
<dbReference type="EMBL" id="SNRW01039893">
    <property type="protein sequence ID" value="KAA6348639.1"/>
    <property type="molecule type" value="Genomic_DNA"/>
</dbReference>
<dbReference type="Proteomes" id="UP000324800">
    <property type="component" value="Unassembled WGS sequence"/>
</dbReference>
<reference evidence="2 3" key="1">
    <citation type="submission" date="2019-03" db="EMBL/GenBank/DDBJ databases">
        <title>Single cell metagenomics reveals metabolic interactions within the superorganism composed of flagellate Streblomastix strix and complex community of Bacteroidetes bacteria on its surface.</title>
        <authorList>
            <person name="Treitli S.C."/>
            <person name="Kolisko M."/>
            <person name="Husnik F."/>
            <person name="Keeling P."/>
            <person name="Hampl V."/>
        </authorList>
    </citation>
    <scope>NUCLEOTIDE SEQUENCE [LARGE SCALE GENOMIC DNA]</scope>
    <source>
        <strain evidence="2">ST1C</strain>
    </source>
</reference>
<keyword evidence="1" id="KW-0732">Signal</keyword>
<proteinExistence type="predicted"/>